<dbReference type="Proteomes" id="UP000682713">
    <property type="component" value="Unassembled WGS sequence"/>
</dbReference>
<dbReference type="GO" id="GO:0043565">
    <property type="term" value="F:sequence-specific DNA binding"/>
    <property type="evidence" value="ECO:0007669"/>
    <property type="project" value="InterPro"/>
</dbReference>
<dbReference type="InterPro" id="IPR020449">
    <property type="entry name" value="Tscrpt_reg_AraC-type_HTH"/>
</dbReference>
<gene>
    <name evidence="5" type="ORF">KHA93_13070</name>
</gene>
<keyword evidence="2" id="KW-0238">DNA-binding</keyword>
<dbReference type="Gene3D" id="1.10.10.60">
    <property type="entry name" value="Homeodomain-like"/>
    <property type="match status" value="1"/>
</dbReference>
<dbReference type="EMBL" id="JAGYPJ010000001">
    <property type="protein sequence ID" value="MBS4200563.1"/>
    <property type="molecule type" value="Genomic_DNA"/>
</dbReference>
<dbReference type="PRINTS" id="PR00032">
    <property type="entry name" value="HTHARAC"/>
</dbReference>
<sequence length="288" mass="33659">MLQLIAPPLPIILGVGEDTYSIGQSHPNRNKIGVFDLLVVTRGCLIMGENKKKYPVEEKQALILYPDRHHYSVTPCEAETHFYWIHFVTPKEWIEINEDSTRRGYDFAKTEHRNAFSEHPFWITLPKHGNIQNWSIVDLLCRQLLSIEENMNYSWEWKRQIQFQQLLQELANTNNLAKSSPSMAVAEQAASFLKKNFAKKINYKELGESLCYHPNYIARCMINTLGFSPVEYVNQVRIDHSKILLVSTNWSIEKIAENCGFQQTAYFSRFFKKREGMSPNQFRKQYEG</sequence>
<dbReference type="PROSITE" id="PS01124">
    <property type="entry name" value="HTH_ARAC_FAMILY_2"/>
    <property type="match status" value="1"/>
</dbReference>
<name>A0A942TNG6_9BACI</name>
<dbReference type="SMART" id="SM00342">
    <property type="entry name" value="HTH_ARAC"/>
    <property type="match status" value="1"/>
</dbReference>
<evidence type="ECO:0000313" key="5">
    <source>
        <dbReference type="EMBL" id="MBS4200563.1"/>
    </source>
</evidence>
<dbReference type="InterPro" id="IPR018062">
    <property type="entry name" value="HTH_AraC-typ_CS"/>
</dbReference>
<dbReference type="Pfam" id="PF12833">
    <property type="entry name" value="HTH_18"/>
    <property type="match status" value="1"/>
</dbReference>
<keyword evidence="1" id="KW-0805">Transcription regulation</keyword>
<dbReference type="PROSITE" id="PS00041">
    <property type="entry name" value="HTH_ARAC_FAMILY_1"/>
    <property type="match status" value="1"/>
</dbReference>
<keyword evidence="6" id="KW-1185">Reference proteome</keyword>
<dbReference type="InterPro" id="IPR018060">
    <property type="entry name" value="HTH_AraC"/>
</dbReference>
<protein>
    <submittedName>
        <fullName evidence="5">Helix-turn-helix transcriptional regulator</fullName>
    </submittedName>
</protein>
<dbReference type="InterPro" id="IPR009057">
    <property type="entry name" value="Homeodomain-like_sf"/>
</dbReference>
<comment type="caution">
    <text evidence="5">The sequence shown here is derived from an EMBL/GenBank/DDBJ whole genome shotgun (WGS) entry which is preliminary data.</text>
</comment>
<evidence type="ECO:0000259" key="4">
    <source>
        <dbReference type="PROSITE" id="PS01124"/>
    </source>
</evidence>
<evidence type="ECO:0000256" key="2">
    <source>
        <dbReference type="ARBA" id="ARBA00023125"/>
    </source>
</evidence>
<evidence type="ECO:0000256" key="3">
    <source>
        <dbReference type="ARBA" id="ARBA00023163"/>
    </source>
</evidence>
<dbReference type="SUPFAM" id="SSF46689">
    <property type="entry name" value="Homeodomain-like"/>
    <property type="match status" value="1"/>
</dbReference>
<keyword evidence="3" id="KW-0804">Transcription</keyword>
<proteinExistence type="predicted"/>
<evidence type="ECO:0000313" key="6">
    <source>
        <dbReference type="Proteomes" id="UP000682713"/>
    </source>
</evidence>
<dbReference type="PANTHER" id="PTHR43280:SF30">
    <property type="entry name" value="MMSAB OPERON REGULATORY PROTEIN"/>
    <property type="match status" value="1"/>
</dbReference>
<organism evidence="5 6">
    <name type="scientific">Lederbergia citrisecunda</name>
    <dbReference type="NCBI Taxonomy" id="2833583"/>
    <lineage>
        <taxon>Bacteria</taxon>
        <taxon>Bacillati</taxon>
        <taxon>Bacillota</taxon>
        <taxon>Bacilli</taxon>
        <taxon>Bacillales</taxon>
        <taxon>Bacillaceae</taxon>
        <taxon>Lederbergia</taxon>
    </lineage>
</organism>
<dbReference type="PANTHER" id="PTHR43280">
    <property type="entry name" value="ARAC-FAMILY TRANSCRIPTIONAL REGULATOR"/>
    <property type="match status" value="1"/>
</dbReference>
<dbReference type="InterPro" id="IPR037923">
    <property type="entry name" value="HTH-like"/>
</dbReference>
<evidence type="ECO:0000256" key="1">
    <source>
        <dbReference type="ARBA" id="ARBA00023015"/>
    </source>
</evidence>
<reference evidence="5 6" key="1">
    <citation type="submission" date="2021-05" db="EMBL/GenBank/DDBJ databases">
        <title>Novel Bacillus species.</title>
        <authorList>
            <person name="Liu G."/>
        </authorList>
    </citation>
    <scope>NUCLEOTIDE SEQUENCE [LARGE SCALE GENOMIC DNA]</scope>
    <source>
        <strain evidence="5 6">FJAT-49732</strain>
    </source>
</reference>
<dbReference type="GO" id="GO:0003700">
    <property type="term" value="F:DNA-binding transcription factor activity"/>
    <property type="evidence" value="ECO:0007669"/>
    <property type="project" value="InterPro"/>
</dbReference>
<feature type="domain" description="HTH araC/xylS-type" evidence="4">
    <location>
        <begin position="187"/>
        <end position="285"/>
    </location>
</feature>
<dbReference type="RefSeq" id="WP_213111128.1">
    <property type="nucleotide sequence ID" value="NZ_JAGYPJ010000001.1"/>
</dbReference>
<dbReference type="AlphaFoldDB" id="A0A942TNG6"/>
<accession>A0A942TNG6</accession>
<dbReference type="SUPFAM" id="SSF51215">
    <property type="entry name" value="Regulatory protein AraC"/>
    <property type="match status" value="1"/>
</dbReference>